<dbReference type="AlphaFoldDB" id="A0A3P7LZQ7"/>
<feature type="compositionally biased region" description="Basic and acidic residues" evidence="1">
    <location>
        <begin position="321"/>
        <end position="331"/>
    </location>
</feature>
<feature type="region of interest" description="Disordered" evidence="1">
    <location>
        <begin position="249"/>
        <end position="271"/>
    </location>
</feature>
<proteinExistence type="predicted"/>
<sequence length="400" mass="43711">MELGWMKERIQLFAALTDPFSATLDAFPSIYPGATDLSKPIAFTDVYSGISHLRRNFAALSASYGACHIDADFSTFTMRLPPNRDMLNLTGIHLPEYKDISNPTVRTVQTPKATSPAPTASNAAPVKNSSGDATGATEDSAASASDAQKPEDFATADDERYKHEYYILRAYEAGFPTLEPRSPTRKVVSRMQHLVRMTNDRKMSEHRTPPIAKSTSPAQSTTAAVYSSDAQKKTTPPVVRPMVSVKPVTATGTPTSSVNGEPACSQSEGVGPESIDLEALIQSHAEHKRKMEEKASRRRLLQKAVVRTVPVEQAPPSQPVKTEEPKVRTKEPTSPSASPTGTSSPQVPLDPTERFEWMVEGIFDHLTPYDVRCLVEVLDLLNRAGDFQCAFPCYDVQQSA</sequence>
<dbReference type="OrthoDB" id="202825at2759"/>
<evidence type="ECO:0000256" key="1">
    <source>
        <dbReference type="SAM" id="MobiDB-lite"/>
    </source>
</evidence>
<feature type="region of interest" description="Disordered" evidence="1">
    <location>
        <begin position="108"/>
        <end position="156"/>
    </location>
</feature>
<feature type="compositionally biased region" description="Low complexity" evidence="1">
    <location>
        <begin position="110"/>
        <end position="147"/>
    </location>
</feature>
<feature type="non-terminal residue" evidence="2">
    <location>
        <position position="400"/>
    </location>
</feature>
<dbReference type="EMBL" id="UYRU01067868">
    <property type="protein sequence ID" value="VDN17097.1"/>
    <property type="molecule type" value="Genomic_DNA"/>
</dbReference>
<gene>
    <name evidence="2" type="ORF">DILT_LOCUS12839</name>
</gene>
<keyword evidence="3" id="KW-1185">Reference proteome</keyword>
<feature type="compositionally biased region" description="Polar residues" evidence="1">
    <location>
        <begin position="250"/>
        <end position="268"/>
    </location>
</feature>
<organism evidence="2 3">
    <name type="scientific">Dibothriocephalus latus</name>
    <name type="common">Fish tapeworm</name>
    <name type="synonym">Diphyllobothrium latum</name>
    <dbReference type="NCBI Taxonomy" id="60516"/>
    <lineage>
        <taxon>Eukaryota</taxon>
        <taxon>Metazoa</taxon>
        <taxon>Spiralia</taxon>
        <taxon>Lophotrochozoa</taxon>
        <taxon>Platyhelminthes</taxon>
        <taxon>Cestoda</taxon>
        <taxon>Eucestoda</taxon>
        <taxon>Diphyllobothriidea</taxon>
        <taxon>Diphyllobothriidae</taxon>
        <taxon>Dibothriocephalus</taxon>
    </lineage>
</organism>
<feature type="compositionally biased region" description="Polar residues" evidence="1">
    <location>
        <begin position="213"/>
        <end position="229"/>
    </location>
</feature>
<dbReference type="Proteomes" id="UP000281553">
    <property type="component" value="Unassembled WGS sequence"/>
</dbReference>
<reference evidence="2 3" key="1">
    <citation type="submission" date="2018-11" db="EMBL/GenBank/DDBJ databases">
        <authorList>
            <consortium name="Pathogen Informatics"/>
        </authorList>
    </citation>
    <scope>NUCLEOTIDE SEQUENCE [LARGE SCALE GENOMIC DNA]</scope>
</reference>
<protein>
    <submittedName>
        <fullName evidence="2">Uncharacterized protein</fullName>
    </submittedName>
</protein>
<evidence type="ECO:0000313" key="2">
    <source>
        <dbReference type="EMBL" id="VDN17097.1"/>
    </source>
</evidence>
<accession>A0A3P7LZQ7</accession>
<feature type="region of interest" description="Disordered" evidence="1">
    <location>
        <begin position="200"/>
        <end position="237"/>
    </location>
</feature>
<evidence type="ECO:0000313" key="3">
    <source>
        <dbReference type="Proteomes" id="UP000281553"/>
    </source>
</evidence>
<feature type="region of interest" description="Disordered" evidence="1">
    <location>
        <begin position="306"/>
        <end position="350"/>
    </location>
</feature>
<name>A0A3P7LZQ7_DIBLA</name>
<feature type="compositionally biased region" description="Low complexity" evidence="1">
    <location>
        <begin position="332"/>
        <end position="345"/>
    </location>
</feature>